<dbReference type="GO" id="GO:1990904">
    <property type="term" value="C:ribonucleoprotein complex"/>
    <property type="evidence" value="ECO:0007669"/>
    <property type="project" value="UniProtKB-KW"/>
</dbReference>
<dbReference type="InterPro" id="IPR036049">
    <property type="entry name" value="Ribosomal_uL29_sf"/>
</dbReference>
<evidence type="ECO:0000313" key="7">
    <source>
        <dbReference type="Proteomes" id="UP000179227"/>
    </source>
</evidence>
<organism evidence="6 7">
    <name type="scientific">Candidatus Curtissbacteria bacterium RIFCSPLOWO2_01_FULL_42_26</name>
    <dbReference type="NCBI Taxonomy" id="1797729"/>
    <lineage>
        <taxon>Bacteria</taxon>
        <taxon>Candidatus Curtissiibacteriota</taxon>
    </lineage>
</organism>
<evidence type="ECO:0000256" key="4">
    <source>
        <dbReference type="ARBA" id="ARBA00035204"/>
    </source>
</evidence>
<sequence length="81" mass="9344">MKKNEFDQWKIKSEAEIAKRIKELEKEKAEGLVQIKMGKVKNVHSTALIKMDIARLKTIEQIKKLAQITQKPPSKEQNATN</sequence>
<gene>
    <name evidence="6" type="ORF">A3A60_00115</name>
</gene>
<evidence type="ECO:0000313" key="6">
    <source>
        <dbReference type="EMBL" id="OGE10661.1"/>
    </source>
</evidence>
<evidence type="ECO:0000256" key="5">
    <source>
        <dbReference type="ARBA" id="ARBA00035476"/>
    </source>
</evidence>
<dbReference type="InterPro" id="IPR001854">
    <property type="entry name" value="Ribosomal_uL29"/>
</dbReference>
<dbReference type="GO" id="GO:0003735">
    <property type="term" value="F:structural constituent of ribosome"/>
    <property type="evidence" value="ECO:0007669"/>
    <property type="project" value="InterPro"/>
</dbReference>
<dbReference type="Pfam" id="PF00831">
    <property type="entry name" value="Ribosomal_L29"/>
    <property type="match status" value="1"/>
</dbReference>
<dbReference type="Gene3D" id="1.10.287.310">
    <property type="match status" value="1"/>
</dbReference>
<name>A0A1F5I2U4_9BACT</name>
<dbReference type="SUPFAM" id="SSF46561">
    <property type="entry name" value="Ribosomal protein L29 (L29p)"/>
    <property type="match status" value="1"/>
</dbReference>
<protein>
    <recommendedName>
        <fullName evidence="4">Large ribosomal subunit protein uL29</fullName>
    </recommendedName>
    <alternativeName>
        <fullName evidence="5">50S ribosomal protein L29</fullName>
    </alternativeName>
</protein>
<comment type="similarity">
    <text evidence="1">Belongs to the universal ribosomal protein uL29 family.</text>
</comment>
<keyword evidence="3" id="KW-0687">Ribonucleoprotein</keyword>
<dbReference type="GO" id="GO:0005840">
    <property type="term" value="C:ribosome"/>
    <property type="evidence" value="ECO:0007669"/>
    <property type="project" value="UniProtKB-KW"/>
</dbReference>
<comment type="caution">
    <text evidence="6">The sequence shown here is derived from an EMBL/GenBank/DDBJ whole genome shotgun (WGS) entry which is preliminary data.</text>
</comment>
<dbReference type="STRING" id="1797729.A3A60_00115"/>
<dbReference type="Proteomes" id="UP000179227">
    <property type="component" value="Unassembled WGS sequence"/>
</dbReference>
<dbReference type="GO" id="GO:0006412">
    <property type="term" value="P:translation"/>
    <property type="evidence" value="ECO:0007669"/>
    <property type="project" value="InterPro"/>
</dbReference>
<proteinExistence type="inferred from homology"/>
<keyword evidence="2 6" id="KW-0689">Ribosomal protein</keyword>
<dbReference type="EMBL" id="MFBS01000007">
    <property type="protein sequence ID" value="OGE10661.1"/>
    <property type="molecule type" value="Genomic_DNA"/>
</dbReference>
<evidence type="ECO:0000256" key="3">
    <source>
        <dbReference type="ARBA" id="ARBA00023274"/>
    </source>
</evidence>
<dbReference type="NCBIfam" id="TIGR00012">
    <property type="entry name" value="L29"/>
    <property type="match status" value="1"/>
</dbReference>
<accession>A0A1F5I2U4</accession>
<evidence type="ECO:0000256" key="2">
    <source>
        <dbReference type="ARBA" id="ARBA00022980"/>
    </source>
</evidence>
<reference evidence="6 7" key="1">
    <citation type="journal article" date="2016" name="Nat. Commun.">
        <title>Thousands of microbial genomes shed light on interconnected biogeochemical processes in an aquifer system.</title>
        <authorList>
            <person name="Anantharaman K."/>
            <person name="Brown C.T."/>
            <person name="Hug L.A."/>
            <person name="Sharon I."/>
            <person name="Castelle C.J."/>
            <person name="Probst A.J."/>
            <person name="Thomas B.C."/>
            <person name="Singh A."/>
            <person name="Wilkins M.J."/>
            <person name="Karaoz U."/>
            <person name="Brodie E.L."/>
            <person name="Williams K.H."/>
            <person name="Hubbard S.S."/>
            <person name="Banfield J.F."/>
        </authorList>
    </citation>
    <scope>NUCLEOTIDE SEQUENCE [LARGE SCALE GENOMIC DNA]</scope>
</reference>
<evidence type="ECO:0000256" key="1">
    <source>
        <dbReference type="ARBA" id="ARBA00009254"/>
    </source>
</evidence>
<dbReference type="AlphaFoldDB" id="A0A1F5I2U4"/>